<dbReference type="Proteomes" id="UP000245698">
    <property type="component" value="Unassembled WGS sequence"/>
</dbReference>
<name>A0A2P9AS83_9HYPH</name>
<organism evidence="1 2">
    <name type="scientific">Mesorhizobium delmotii</name>
    <dbReference type="NCBI Taxonomy" id="1631247"/>
    <lineage>
        <taxon>Bacteria</taxon>
        <taxon>Pseudomonadati</taxon>
        <taxon>Pseudomonadota</taxon>
        <taxon>Alphaproteobacteria</taxon>
        <taxon>Hyphomicrobiales</taxon>
        <taxon>Phyllobacteriaceae</taxon>
        <taxon>Mesorhizobium</taxon>
    </lineage>
</organism>
<keyword evidence="2" id="KW-1185">Reference proteome</keyword>
<sequence>MLVCGLVLVTSVAIVPKLLGFGPSVGSRPLCAAALALDVIVVAVEMLDLEIAVVVERAFAKAGHQVGFRSISIGAVLIFPVPSSSPCDFAHTGF</sequence>
<dbReference type="EMBL" id="FUIG01000046">
    <property type="protein sequence ID" value="SJM34026.1"/>
    <property type="molecule type" value="Genomic_DNA"/>
</dbReference>
<accession>A0A2P9AS83</accession>
<reference evidence="2" key="1">
    <citation type="submission" date="2016-12" db="EMBL/GenBank/DDBJ databases">
        <authorList>
            <person name="Brunel B."/>
        </authorList>
    </citation>
    <scope>NUCLEOTIDE SEQUENCE [LARGE SCALE GENOMIC DNA]</scope>
</reference>
<protein>
    <submittedName>
        <fullName evidence="1">Uncharacterized protein</fullName>
    </submittedName>
</protein>
<gene>
    <name evidence="1" type="ORF">BQ8482_380209</name>
</gene>
<evidence type="ECO:0000313" key="2">
    <source>
        <dbReference type="Proteomes" id="UP000245698"/>
    </source>
</evidence>
<dbReference type="AlphaFoldDB" id="A0A2P9AS83"/>
<proteinExistence type="predicted"/>
<evidence type="ECO:0000313" key="1">
    <source>
        <dbReference type="EMBL" id="SJM34026.1"/>
    </source>
</evidence>